<dbReference type="EC" id="2.7.13.3" evidence="3"/>
<dbReference type="RefSeq" id="WP_168570336.1">
    <property type="nucleotide sequence ID" value="NZ_CP051167.1"/>
</dbReference>
<evidence type="ECO:0000256" key="5">
    <source>
        <dbReference type="ARBA" id="ARBA00022679"/>
    </source>
</evidence>
<feature type="domain" description="PAC" evidence="20">
    <location>
        <begin position="1044"/>
        <end position="1097"/>
    </location>
</feature>
<feature type="domain" description="PAS" evidence="19">
    <location>
        <begin position="190"/>
        <end position="260"/>
    </location>
</feature>
<feature type="domain" description="Response regulatory" evidence="18">
    <location>
        <begin position="8"/>
        <end position="138"/>
    </location>
</feature>
<dbReference type="Pfam" id="PF13426">
    <property type="entry name" value="PAS_9"/>
    <property type="match status" value="1"/>
</dbReference>
<comment type="catalytic activity">
    <reaction evidence="1">
        <text>ATP + protein L-histidine = ADP + protein N-phospho-L-histidine.</text>
        <dbReference type="EC" id="2.7.13.3"/>
    </reaction>
</comment>
<keyword evidence="4 14" id="KW-0597">Phosphoprotein</keyword>
<dbReference type="PROSITE" id="PS50894">
    <property type="entry name" value="HPT"/>
    <property type="match status" value="2"/>
</dbReference>
<feature type="modified residue" description="Phosphohistidine" evidence="13">
    <location>
        <position position="1971"/>
    </location>
</feature>
<dbReference type="Gene3D" id="1.10.287.130">
    <property type="match status" value="1"/>
</dbReference>
<feature type="domain" description="PAS" evidence="19">
    <location>
        <begin position="600"/>
        <end position="667"/>
    </location>
</feature>
<organism evidence="22 23">
    <name type="scientific">Oxynema aestuarii AP17</name>
    <dbReference type="NCBI Taxonomy" id="2064643"/>
    <lineage>
        <taxon>Bacteria</taxon>
        <taxon>Bacillati</taxon>
        <taxon>Cyanobacteriota</taxon>
        <taxon>Cyanophyceae</taxon>
        <taxon>Oscillatoriophycideae</taxon>
        <taxon>Oscillatoriales</taxon>
        <taxon>Oscillatoriaceae</taxon>
        <taxon>Oxynema</taxon>
        <taxon>Oxynema aestuarii</taxon>
    </lineage>
</organism>
<feature type="domain" description="PAS" evidence="19">
    <location>
        <begin position="1098"/>
        <end position="1161"/>
    </location>
</feature>
<dbReference type="PROSITE" id="PS50112">
    <property type="entry name" value="PAS"/>
    <property type="match status" value="7"/>
</dbReference>
<feature type="coiled-coil region" evidence="15">
    <location>
        <begin position="551"/>
        <end position="596"/>
    </location>
</feature>
<dbReference type="InterPro" id="IPR000014">
    <property type="entry name" value="PAS"/>
</dbReference>
<evidence type="ECO:0000259" key="19">
    <source>
        <dbReference type="PROSITE" id="PS50112"/>
    </source>
</evidence>
<dbReference type="InterPro" id="IPR036641">
    <property type="entry name" value="HPT_dom_sf"/>
</dbReference>
<comment type="subunit">
    <text evidence="10">At low DSF concentrations, interacts with RpfF.</text>
</comment>
<keyword evidence="5" id="KW-0808">Transferase</keyword>
<keyword evidence="7" id="KW-0418">Kinase</keyword>
<evidence type="ECO:0000259" key="20">
    <source>
        <dbReference type="PROSITE" id="PS50113"/>
    </source>
</evidence>
<dbReference type="InterPro" id="IPR036097">
    <property type="entry name" value="HisK_dim/P_sf"/>
</dbReference>
<dbReference type="CDD" id="cd00088">
    <property type="entry name" value="HPT"/>
    <property type="match status" value="2"/>
</dbReference>
<feature type="modified residue" description="Phosphohistidine" evidence="13">
    <location>
        <position position="2113"/>
    </location>
</feature>
<gene>
    <name evidence="22" type="ORF">HCG48_17740</name>
</gene>
<dbReference type="NCBIfam" id="TIGR00229">
    <property type="entry name" value="sensory_box"/>
    <property type="match status" value="8"/>
</dbReference>
<evidence type="ECO:0000256" key="9">
    <source>
        <dbReference type="ARBA" id="ARBA00023012"/>
    </source>
</evidence>
<evidence type="ECO:0000256" key="6">
    <source>
        <dbReference type="ARBA" id="ARBA00022741"/>
    </source>
</evidence>
<evidence type="ECO:0000256" key="15">
    <source>
        <dbReference type="SAM" id="Coils"/>
    </source>
</evidence>
<keyword evidence="23" id="KW-1185">Reference proteome</keyword>
<evidence type="ECO:0000313" key="22">
    <source>
        <dbReference type="EMBL" id="QIZ72186.1"/>
    </source>
</evidence>
<feature type="modified residue" description="4-aspartylphosphate" evidence="14">
    <location>
        <position position="1809"/>
    </location>
</feature>
<dbReference type="SUPFAM" id="SSF55874">
    <property type="entry name" value="ATPase domain of HSP90 chaperone/DNA topoisomerase II/histidine kinase"/>
    <property type="match status" value="1"/>
</dbReference>
<dbReference type="SUPFAM" id="SSF52172">
    <property type="entry name" value="CheY-like"/>
    <property type="match status" value="3"/>
</dbReference>
<dbReference type="SMART" id="SM00448">
    <property type="entry name" value="REC"/>
    <property type="match status" value="2"/>
</dbReference>
<dbReference type="Pfam" id="PF08447">
    <property type="entry name" value="PAS_3"/>
    <property type="match status" value="1"/>
</dbReference>
<dbReference type="Proteomes" id="UP000500857">
    <property type="component" value="Chromosome"/>
</dbReference>
<dbReference type="GO" id="GO:0006355">
    <property type="term" value="P:regulation of DNA-templated transcription"/>
    <property type="evidence" value="ECO:0007669"/>
    <property type="project" value="InterPro"/>
</dbReference>
<dbReference type="InterPro" id="IPR005467">
    <property type="entry name" value="His_kinase_dom"/>
</dbReference>
<feature type="domain" description="PAS" evidence="19">
    <location>
        <begin position="315"/>
        <end position="368"/>
    </location>
</feature>
<dbReference type="InterPro" id="IPR011006">
    <property type="entry name" value="CheY-like_superfamily"/>
</dbReference>
<evidence type="ECO:0000259" key="18">
    <source>
        <dbReference type="PROSITE" id="PS50110"/>
    </source>
</evidence>
<dbReference type="Gene3D" id="3.30.450.20">
    <property type="entry name" value="PAS domain"/>
    <property type="match status" value="9"/>
</dbReference>
<dbReference type="SMART" id="SM00086">
    <property type="entry name" value="PAC"/>
    <property type="match status" value="7"/>
</dbReference>
<dbReference type="EMBL" id="CP051167">
    <property type="protein sequence ID" value="QIZ72186.1"/>
    <property type="molecule type" value="Genomic_DNA"/>
</dbReference>
<keyword evidence="9" id="KW-0902">Two-component regulatory system</keyword>
<evidence type="ECO:0000256" key="10">
    <source>
        <dbReference type="ARBA" id="ARBA00064003"/>
    </source>
</evidence>
<dbReference type="CDD" id="cd00082">
    <property type="entry name" value="HisKA"/>
    <property type="match status" value="1"/>
</dbReference>
<dbReference type="InterPro" id="IPR008207">
    <property type="entry name" value="Sig_transdc_His_kin_Hpt_dom"/>
</dbReference>
<dbReference type="SUPFAM" id="SSF47384">
    <property type="entry name" value="Homodimeric domain of signal transducing histidine kinase"/>
    <property type="match status" value="1"/>
</dbReference>
<evidence type="ECO:0000256" key="1">
    <source>
        <dbReference type="ARBA" id="ARBA00000085"/>
    </source>
</evidence>
<dbReference type="Pfam" id="PF00512">
    <property type="entry name" value="HisKA"/>
    <property type="match status" value="1"/>
</dbReference>
<evidence type="ECO:0000256" key="14">
    <source>
        <dbReference type="PROSITE-ProRule" id="PRU00169"/>
    </source>
</evidence>
<dbReference type="CDD" id="cd00130">
    <property type="entry name" value="PAS"/>
    <property type="match status" value="8"/>
</dbReference>
<dbReference type="InterPro" id="IPR003661">
    <property type="entry name" value="HisK_dim/P_dom"/>
</dbReference>
<protein>
    <recommendedName>
        <fullName evidence="12">Circadian input-output histidine kinase CikA</fullName>
        <ecNumber evidence="3">2.7.13.3</ecNumber>
    </recommendedName>
    <alternativeName>
        <fullName evidence="11">Sensory/regulatory protein RpfC</fullName>
    </alternativeName>
</protein>
<dbReference type="Pfam" id="PF00989">
    <property type="entry name" value="PAS"/>
    <property type="match status" value="3"/>
</dbReference>
<dbReference type="FunFam" id="1.10.287.130:FF:000002">
    <property type="entry name" value="Two-component osmosensing histidine kinase"/>
    <property type="match status" value="1"/>
</dbReference>
<dbReference type="PANTHER" id="PTHR45339:SF5">
    <property type="entry name" value="HISTIDINE KINASE"/>
    <property type="match status" value="1"/>
</dbReference>
<feature type="domain" description="PAS" evidence="19">
    <location>
        <begin position="867"/>
        <end position="890"/>
    </location>
</feature>
<dbReference type="Gene3D" id="1.20.120.160">
    <property type="entry name" value="HPT domain"/>
    <property type="match status" value="2"/>
</dbReference>
<feature type="domain" description="Histidine kinase" evidence="17">
    <location>
        <begin position="1369"/>
        <end position="1593"/>
    </location>
</feature>
<dbReference type="SMART" id="SM00073">
    <property type="entry name" value="HPT"/>
    <property type="match status" value="2"/>
</dbReference>
<dbReference type="Pfam" id="PF01627">
    <property type="entry name" value="Hpt"/>
    <property type="match status" value="2"/>
</dbReference>
<dbReference type="SMART" id="SM00388">
    <property type="entry name" value="HisKA"/>
    <property type="match status" value="1"/>
</dbReference>
<feature type="domain" description="Response regulatory" evidence="18">
    <location>
        <begin position="1610"/>
        <end position="1731"/>
    </location>
</feature>
<feature type="domain" description="PAC" evidence="20">
    <location>
        <begin position="388"/>
        <end position="440"/>
    </location>
</feature>
<dbReference type="PROSITE" id="PS50109">
    <property type="entry name" value="HIS_KIN"/>
    <property type="match status" value="1"/>
</dbReference>
<dbReference type="GO" id="GO:0005524">
    <property type="term" value="F:ATP binding"/>
    <property type="evidence" value="ECO:0007669"/>
    <property type="project" value="UniProtKB-KW"/>
</dbReference>
<feature type="domain" description="PAC" evidence="20">
    <location>
        <begin position="1173"/>
        <end position="1225"/>
    </location>
</feature>
<dbReference type="GO" id="GO:0005886">
    <property type="term" value="C:plasma membrane"/>
    <property type="evidence" value="ECO:0007669"/>
    <property type="project" value="UniProtKB-SubCell"/>
</dbReference>
<feature type="domain" description="HPt" evidence="21">
    <location>
        <begin position="1932"/>
        <end position="2035"/>
    </location>
</feature>
<evidence type="ECO:0000256" key="3">
    <source>
        <dbReference type="ARBA" id="ARBA00012438"/>
    </source>
</evidence>
<feature type="domain" description="PAC" evidence="20">
    <location>
        <begin position="258"/>
        <end position="314"/>
    </location>
</feature>
<accession>A0A6H1U165</accession>
<dbReference type="Gene3D" id="3.30.565.10">
    <property type="entry name" value="Histidine kinase-like ATPase, C-terminal domain"/>
    <property type="match status" value="1"/>
</dbReference>
<dbReference type="PROSITE" id="PS50110">
    <property type="entry name" value="RESPONSE_REGULATORY"/>
    <property type="match status" value="3"/>
</dbReference>
<dbReference type="SUPFAM" id="SSF55785">
    <property type="entry name" value="PYP-like sensor domain (PAS domain)"/>
    <property type="match status" value="9"/>
</dbReference>
<evidence type="ECO:0000256" key="16">
    <source>
        <dbReference type="SAM" id="MobiDB-lite"/>
    </source>
</evidence>
<dbReference type="InterPro" id="IPR013655">
    <property type="entry name" value="PAS_fold_3"/>
</dbReference>
<evidence type="ECO:0000256" key="12">
    <source>
        <dbReference type="ARBA" id="ARBA00074306"/>
    </source>
</evidence>
<feature type="modified residue" description="4-aspartylphosphate" evidence="14">
    <location>
        <position position="60"/>
    </location>
</feature>
<evidence type="ECO:0000256" key="2">
    <source>
        <dbReference type="ARBA" id="ARBA00006402"/>
    </source>
</evidence>
<feature type="domain" description="Response regulatory" evidence="18">
    <location>
        <begin position="1760"/>
        <end position="1885"/>
    </location>
</feature>
<dbReference type="Gene3D" id="3.40.50.2300">
    <property type="match status" value="2"/>
</dbReference>
<feature type="modified residue" description="4-aspartylphosphate" evidence="14">
    <location>
        <position position="1664"/>
    </location>
</feature>
<evidence type="ECO:0000256" key="4">
    <source>
        <dbReference type="ARBA" id="ARBA00022553"/>
    </source>
</evidence>
<dbReference type="SUPFAM" id="SSF47226">
    <property type="entry name" value="Histidine-containing phosphotransfer domain, HPT domain"/>
    <property type="match status" value="2"/>
</dbReference>
<dbReference type="Pfam" id="PF02518">
    <property type="entry name" value="HATPase_c"/>
    <property type="match status" value="1"/>
</dbReference>
<dbReference type="InterPro" id="IPR013656">
    <property type="entry name" value="PAS_4"/>
</dbReference>
<dbReference type="KEGG" id="oxy:HCG48_17740"/>
<feature type="domain" description="PAS" evidence="19">
    <location>
        <begin position="441"/>
        <end position="511"/>
    </location>
</feature>
<evidence type="ECO:0000259" key="17">
    <source>
        <dbReference type="PROSITE" id="PS50109"/>
    </source>
</evidence>
<feature type="domain" description="PAC" evidence="20">
    <location>
        <begin position="797"/>
        <end position="849"/>
    </location>
</feature>
<dbReference type="PRINTS" id="PR00344">
    <property type="entry name" value="BCTRLSENSOR"/>
</dbReference>
<dbReference type="InterPro" id="IPR001610">
    <property type="entry name" value="PAC"/>
</dbReference>
<dbReference type="InterPro" id="IPR004358">
    <property type="entry name" value="Sig_transdc_His_kin-like_C"/>
</dbReference>
<name>A0A6H1U165_9CYAN</name>
<feature type="compositionally biased region" description="Pro residues" evidence="16">
    <location>
        <begin position="2041"/>
        <end position="2055"/>
    </location>
</feature>
<feature type="domain" description="PAS" evidence="19">
    <location>
        <begin position="723"/>
        <end position="793"/>
    </location>
</feature>
<dbReference type="InterPro" id="IPR001789">
    <property type="entry name" value="Sig_transdc_resp-reg_receiver"/>
</dbReference>
<keyword evidence="15" id="KW-0175">Coiled coil</keyword>
<reference evidence="22 23" key="1">
    <citation type="submission" date="2020-04" db="EMBL/GenBank/DDBJ databases">
        <authorList>
            <person name="Basu S."/>
            <person name="Maruthanayagam V."/>
            <person name="Chakraborty S."/>
            <person name="Pramanik A."/>
            <person name="Mukherjee J."/>
            <person name="Brink B."/>
        </authorList>
    </citation>
    <scope>NUCLEOTIDE SEQUENCE [LARGE SCALE GENOMIC DNA]</scope>
    <source>
        <strain evidence="22 23">AP17</strain>
    </source>
</reference>
<keyword evidence="8" id="KW-0067">ATP-binding</keyword>
<dbReference type="InterPro" id="IPR036890">
    <property type="entry name" value="HATPase_C_sf"/>
</dbReference>
<dbReference type="GO" id="GO:0000155">
    <property type="term" value="F:phosphorelay sensor kinase activity"/>
    <property type="evidence" value="ECO:0007669"/>
    <property type="project" value="InterPro"/>
</dbReference>
<proteinExistence type="inferred from homology"/>
<comment type="similarity">
    <text evidence="2">In the N-terminal section; belongs to the phytochrome family.</text>
</comment>
<dbReference type="InterPro" id="IPR035965">
    <property type="entry name" value="PAS-like_dom_sf"/>
</dbReference>
<evidence type="ECO:0000256" key="11">
    <source>
        <dbReference type="ARBA" id="ARBA00068150"/>
    </source>
</evidence>
<feature type="domain" description="PAC" evidence="20">
    <location>
        <begin position="672"/>
        <end position="722"/>
    </location>
</feature>
<dbReference type="InterPro" id="IPR003594">
    <property type="entry name" value="HATPase_dom"/>
</dbReference>
<dbReference type="InterPro" id="IPR000700">
    <property type="entry name" value="PAS-assoc_C"/>
</dbReference>
<evidence type="ECO:0000313" key="23">
    <source>
        <dbReference type="Proteomes" id="UP000500857"/>
    </source>
</evidence>
<dbReference type="PANTHER" id="PTHR45339">
    <property type="entry name" value="HYBRID SIGNAL TRANSDUCTION HISTIDINE KINASE J"/>
    <property type="match status" value="1"/>
</dbReference>
<evidence type="ECO:0000256" key="7">
    <source>
        <dbReference type="ARBA" id="ARBA00022777"/>
    </source>
</evidence>
<evidence type="ECO:0000256" key="8">
    <source>
        <dbReference type="ARBA" id="ARBA00022840"/>
    </source>
</evidence>
<dbReference type="CDD" id="cd17546">
    <property type="entry name" value="REC_hyHK_CKI1_RcsC-like"/>
    <property type="match status" value="1"/>
</dbReference>
<dbReference type="Pfam" id="PF08448">
    <property type="entry name" value="PAS_4"/>
    <property type="match status" value="3"/>
</dbReference>
<sequence>MSDHSPVQILLVEDNNADAELLETWLLDVEKFRFNLTRASRLSEAIAHVENQSFDIILLDLSLPDSCGLETLHQLQQWNPTSWDGHSPRSSIALVPTIVLTGLDDEDVAIAAIHCEAQDYLVKGRFDGQLLVKSIRYAIERSSLSRQLKHLSEQLEHRVKERTAELEDAIASLEAEIRIRNQIEAALENSYNLLNGVVENSDDVIYVKNREGCYLLGNASLGKTLGCSIQDLFGKNDSELLPSDIAATLKEHDRQVVETGESRTFEEPIPVGGQWRIFSSNKSPYRNSKGEIVGSIGICRDMTDRVEMERQLKNFAEKQALLIEHTPLAAIEWNENLEIVAWNPSAERIFGYSREEAIGADRRLLFPDAEIETDEAIAILGSIGADGMGVVREHVTRDGRPVICEWYSTPIYQGGETIAGAISLILDISDRVRQEREIRDNEVEFRALFAAMNDIVIVLDDRGDCLKVAPTQEKLLYKPPEELVGKTLHEIFPIALADEFLNYIQTAIASQTPVKCEYWLPIGDRDICFDATISPMSAHTVIWVARDITDRQNAQQELRQYQNHLEELVRERTAELECANAELQAQIERRQQSETALRQSETRFRAIVEGTTVPLVITRNSDGTIFYTNQLFGELVGLSVSEAIGQSVRQFYADPDDRPRLLRQVERDGYVHSYELQFKPADGMLRWAMVSMQSIDFEGEDALLATFYDITQRKRIEEALAASERQYRYLVETSRDLIWSVDAQGCWTFLNPVARSIYGYDLEEMLGRPFSEFASPEQAQKDLEIFAGLLAGEHQSLVYETRHRRKDGRAVDLCYNVVVVRDRDGAIVGTTGTATDITERKRVEEALKFTQFSVDHAGDAICWATPEGRFLFVNESLCRYFGYTREELLNLSIADLDVKYGGDRWDEQWQNLKAAKTLTMETIGQTKAGTQRPFEVVANYLEYQGQEYLCAFLRDIGDRQEAERKLRDREQFLRSIWEGAGIPIFVLEVGEDGEFRYAGVNPIAAGYSPIPAAQLLGRTSREVLPPEIADPWNARYRECWQTGKPISFEEALVGGETCTWFLATLTPLRDGEGRIDRLICSAIDITDRRLADRALQESREQLDNILRSLDDIVWSTSADNSRIFYLNEAFERVYGRSLAEIHENPSIWFEAIAPEDREGLEPQGGKLWEKGSHDREYQIVRPDGERRWIRDRARVIRDEEGSAIRIDGIATDITERKTYEAALDRERRQLREIVTRAPVAMAMFDAPKEPLGERQWRYLAYSDRWVEEYDLGDESLVGRTLGETLPELARHWADPCDRAFNGEAISHPEDCLEIEDDRRIYLRWAIQPWYASAGEVGGIAIATHIIDELVEAREAALQTARLKAQFLANMSHEIRTPMNGVLGMTELLLHSSLTPQQRDIVETLRLSGQNLLALINDILDFSKLEVGEMRLEIHPFDLAEGLEELLNLFGPQAQAKGIGFAIVLDPQVERDRRGDLYHLKQILSNLLGNAVKFTQRGQILLRVRNAATPPGDERATVLRFEVDDTGIGIDRQDRDKLFTCFSQVDPSTTREYGGTGLGLAIAKQLVDLMGGEIGLESEPGRGSTFWFEVPLECNRDAEPNPEAGCLTGRRLLAVRERAADREAIAAWAAYWGVEVTEAADLRQALALVYTALTEERPFDFLAIDWAIVKSTPKLLERLLRGNAALAGTAAIAIGLFAEIEPLQALLNRGFAGYAIEPLVPSRLLQCLRGELVSPLPTPGQPRFSVGEATGTPLAPSSGLKVLLVEDTPINQKVVRGQLEVLGIAVEVACNGREALDRLARERYDLVLMDCQMPVLDGYDATRQLRAREGSATEHREGGEGRTTVVGLTAYAMKGDREKCLAAGMDDYLSKPVTVEDLEGILRRWTPWQPSHGVREPSPQENLAPVAVSPAAHAPNNGIPVDLAHLQKVSRGDRDFQRELVTVFLNDCNDYLAALKQGLTQGDAPQVARAAHQIKGASLSVGIRTIPDLVATLEEDARQGNITHTGAIATAIEAALERVRLWVAQFESISRDAEAIAVETPPVEPTPPQIASPPPSDPEECPVDRDRLHALSRGDRAFQIELLQAFVDDASGYLAKIDAALAASDAIALARHAHQLKGSSATVAIHSMPEIAHAIEQMAKQNQLDAVPDYMEELETIFERVRVFLRSLQTGKFDTNPE</sequence>
<dbReference type="PROSITE" id="PS50113">
    <property type="entry name" value="PAC"/>
    <property type="match status" value="6"/>
</dbReference>
<dbReference type="SMART" id="SM00387">
    <property type="entry name" value="HATPase_c"/>
    <property type="match status" value="1"/>
</dbReference>
<feature type="region of interest" description="Disordered" evidence="16">
    <location>
        <begin position="2040"/>
        <end position="2060"/>
    </location>
</feature>
<keyword evidence="6" id="KW-0547">Nucleotide-binding</keyword>
<dbReference type="CDD" id="cd16922">
    <property type="entry name" value="HATPase_EvgS-ArcB-TorS-like"/>
    <property type="match status" value="1"/>
</dbReference>
<evidence type="ECO:0000256" key="13">
    <source>
        <dbReference type="PROSITE-ProRule" id="PRU00110"/>
    </source>
</evidence>
<dbReference type="SMART" id="SM00091">
    <property type="entry name" value="PAS"/>
    <property type="match status" value="9"/>
</dbReference>
<dbReference type="FunFam" id="3.30.565.10:FF:000010">
    <property type="entry name" value="Sensor histidine kinase RcsC"/>
    <property type="match status" value="1"/>
</dbReference>
<dbReference type="InterPro" id="IPR013767">
    <property type="entry name" value="PAS_fold"/>
</dbReference>
<evidence type="ECO:0000259" key="21">
    <source>
        <dbReference type="PROSITE" id="PS50894"/>
    </source>
</evidence>
<dbReference type="Pfam" id="PF00072">
    <property type="entry name" value="Response_reg"/>
    <property type="match status" value="2"/>
</dbReference>
<feature type="domain" description="HPt" evidence="21">
    <location>
        <begin position="2074"/>
        <end position="2167"/>
    </location>
</feature>